<evidence type="ECO:0000256" key="2">
    <source>
        <dbReference type="ARBA" id="ARBA00022612"/>
    </source>
</evidence>
<reference evidence="19 20" key="1">
    <citation type="journal article" date="2022" name="G3 (Bethesda)">
        <title>Whole-genome sequence and methylome profiling of the almond [Prunus dulcis (Mill.) D.A. Webb] cultivar 'Nonpareil'.</title>
        <authorList>
            <person name="D'Amico-Willman K.M."/>
            <person name="Ouma W.Z."/>
            <person name="Meulia T."/>
            <person name="Sideli G.M."/>
            <person name="Gradziel T.M."/>
            <person name="Fresnedo-Ramirez J."/>
        </authorList>
    </citation>
    <scope>NUCLEOTIDE SEQUENCE [LARGE SCALE GENOMIC DNA]</scope>
    <source>
        <strain evidence="19">Clone GOH B32 T37-40</strain>
    </source>
</reference>
<dbReference type="InterPro" id="IPR054722">
    <property type="entry name" value="PolX-like_BBD"/>
</dbReference>
<comment type="caution">
    <text evidence="19">The sequence shown here is derived from an EMBL/GenBank/DDBJ whole genome shotgun (WGS) entry which is preliminary data.</text>
</comment>
<evidence type="ECO:0000256" key="14">
    <source>
        <dbReference type="ARBA" id="ARBA00022932"/>
    </source>
</evidence>
<evidence type="ECO:0000256" key="17">
    <source>
        <dbReference type="ARBA" id="ARBA00023268"/>
    </source>
</evidence>
<dbReference type="GO" id="GO:0015074">
    <property type="term" value="P:DNA integration"/>
    <property type="evidence" value="ECO:0007669"/>
    <property type="project" value="UniProtKB-KW"/>
</dbReference>
<dbReference type="InterPro" id="IPR012337">
    <property type="entry name" value="RNaseH-like_sf"/>
</dbReference>
<dbReference type="Proteomes" id="UP001054821">
    <property type="component" value="Chromosome 4"/>
</dbReference>
<dbReference type="InterPro" id="IPR039537">
    <property type="entry name" value="Retrotran_Ty1/copia-like"/>
</dbReference>
<dbReference type="Pfam" id="PF00665">
    <property type="entry name" value="rve"/>
    <property type="match status" value="1"/>
</dbReference>
<dbReference type="EMBL" id="JAJFAZ020000004">
    <property type="protein sequence ID" value="KAI5332844.1"/>
    <property type="molecule type" value="Genomic_DNA"/>
</dbReference>
<keyword evidence="14" id="KW-0808">Transferase</keyword>
<keyword evidence="13" id="KW-0695">RNA-directed DNA polymerase</keyword>
<dbReference type="GO" id="GO:0004190">
    <property type="term" value="F:aspartic-type endopeptidase activity"/>
    <property type="evidence" value="ECO:0007669"/>
    <property type="project" value="UniProtKB-KW"/>
</dbReference>
<keyword evidence="6" id="KW-0547">Nucleotide-binding</keyword>
<dbReference type="InterPro" id="IPR057670">
    <property type="entry name" value="SH3_retrovirus"/>
</dbReference>
<keyword evidence="11" id="KW-0460">Magnesium</keyword>
<name>A0AAD4Z540_PRUDU</name>
<dbReference type="GO" id="GO:0004519">
    <property type="term" value="F:endonuclease activity"/>
    <property type="evidence" value="ECO:0007669"/>
    <property type="project" value="UniProtKB-KW"/>
</dbReference>
<dbReference type="GO" id="GO:0046872">
    <property type="term" value="F:metal ion binding"/>
    <property type="evidence" value="ECO:0007669"/>
    <property type="project" value="UniProtKB-KW"/>
</dbReference>
<keyword evidence="4" id="KW-0540">Nuclease</keyword>
<dbReference type="GO" id="GO:0003676">
    <property type="term" value="F:nucleic acid binding"/>
    <property type="evidence" value="ECO:0007669"/>
    <property type="project" value="InterPro"/>
</dbReference>
<evidence type="ECO:0000256" key="11">
    <source>
        <dbReference type="ARBA" id="ARBA00022842"/>
    </source>
</evidence>
<evidence type="ECO:0000313" key="20">
    <source>
        <dbReference type="Proteomes" id="UP001054821"/>
    </source>
</evidence>
<protein>
    <recommendedName>
        <fullName evidence="18">Integrase catalytic domain-containing protein</fullName>
    </recommendedName>
</protein>
<keyword evidence="20" id="KW-1185">Reference proteome</keyword>
<dbReference type="InterPro" id="IPR025724">
    <property type="entry name" value="GAG-pre-integrase_dom"/>
</dbReference>
<evidence type="ECO:0000256" key="1">
    <source>
        <dbReference type="ARBA" id="ARBA00002180"/>
    </source>
</evidence>
<dbReference type="Pfam" id="PF25597">
    <property type="entry name" value="SH3_retrovirus"/>
    <property type="match status" value="1"/>
</dbReference>
<dbReference type="SUPFAM" id="SSF56672">
    <property type="entry name" value="DNA/RNA polymerases"/>
    <property type="match status" value="1"/>
</dbReference>
<evidence type="ECO:0000313" key="19">
    <source>
        <dbReference type="EMBL" id="KAI5332844.1"/>
    </source>
</evidence>
<dbReference type="Pfam" id="PF07727">
    <property type="entry name" value="RVT_2"/>
    <property type="match status" value="1"/>
</dbReference>
<dbReference type="InterPro" id="IPR043502">
    <property type="entry name" value="DNA/RNA_pol_sf"/>
</dbReference>
<evidence type="ECO:0000259" key="18">
    <source>
        <dbReference type="PROSITE" id="PS50994"/>
    </source>
</evidence>
<evidence type="ECO:0000256" key="10">
    <source>
        <dbReference type="ARBA" id="ARBA00022840"/>
    </source>
</evidence>
<dbReference type="GO" id="GO:0006508">
    <property type="term" value="P:proteolysis"/>
    <property type="evidence" value="ECO:0007669"/>
    <property type="project" value="UniProtKB-KW"/>
</dbReference>
<keyword evidence="15" id="KW-0917">Virion maturation</keyword>
<keyword evidence="14" id="KW-0548">Nucleotidyltransferase</keyword>
<dbReference type="InterPro" id="IPR001584">
    <property type="entry name" value="Integrase_cat-core"/>
</dbReference>
<dbReference type="GO" id="GO:0006310">
    <property type="term" value="P:DNA recombination"/>
    <property type="evidence" value="ECO:0007669"/>
    <property type="project" value="UniProtKB-KW"/>
</dbReference>
<keyword evidence="17" id="KW-0511">Multifunctional enzyme</keyword>
<evidence type="ECO:0000256" key="12">
    <source>
        <dbReference type="ARBA" id="ARBA00022908"/>
    </source>
</evidence>
<organism evidence="19 20">
    <name type="scientific">Prunus dulcis</name>
    <name type="common">Almond</name>
    <name type="synonym">Amygdalus dulcis</name>
    <dbReference type="NCBI Taxonomy" id="3755"/>
    <lineage>
        <taxon>Eukaryota</taxon>
        <taxon>Viridiplantae</taxon>
        <taxon>Streptophyta</taxon>
        <taxon>Embryophyta</taxon>
        <taxon>Tracheophyta</taxon>
        <taxon>Spermatophyta</taxon>
        <taxon>Magnoliopsida</taxon>
        <taxon>eudicotyledons</taxon>
        <taxon>Gunneridae</taxon>
        <taxon>Pentapetalae</taxon>
        <taxon>rosids</taxon>
        <taxon>fabids</taxon>
        <taxon>Rosales</taxon>
        <taxon>Rosaceae</taxon>
        <taxon>Amygdaloideae</taxon>
        <taxon>Amygdaleae</taxon>
        <taxon>Prunus</taxon>
    </lineage>
</organism>
<keyword evidence="5" id="KW-0479">Metal-binding</keyword>
<evidence type="ECO:0000256" key="8">
    <source>
        <dbReference type="ARBA" id="ARBA00022759"/>
    </source>
</evidence>
<keyword evidence="2" id="KW-1188">Viral release from host cell</keyword>
<dbReference type="GO" id="GO:0005524">
    <property type="term" value="F:ATP binding"/>
    <property type="evidence" value="ECO:0007669"/>
    <property type="project" value="UniProtKB-KW"/>
</dbReference>
<dbReference type="PROSITE" id="PS50994">
    <property type="entry name" value="INTEGRASE"/>
    <property type="match status" value="1"/>
</dbReference>
<keyword evidence="8" id="KW-0255">Endonuclease</keyword>
<keyword evidence="14" id="KW-0239">DNA-directed DNA polymerase</keyword>
<keyword evidence="16" id="KW-0233">DNA recombination</keyword>
<keyword evidence="12" id="KW-0229">DNA integration</keyword>
<dbReference type="PANTHER" id="PTHR42648:SF11">
    <property type="entry name" value="TRANSPOSON TY4-P GAG-POL POLYPROTEIN"/>
    <property type="match status" value="1"/>
</dbReference>
<keyword evidence="3" id="KW-0645">Protease</keyword>
<sequence>MLRECHGNKNVQKLNYANQVEETGILFYACNAVTDVKENHSWYIDSGCSNHMTGDESLLVNIQRNLTSKVKMGTGEIVPVAGKGTLVIRTKLGKKHIQEVMLVPGLEENLLSIGQMMEHGYHLVFGENMVNVYDDQSLRNLIVRVQMTNNICFPLTMMPASDLALKASVTHCLQTWHKRLGHLNERSIKLLADQGMVHGLPHLEQTSAVCEGCMLGKQHRDSFPLESTWRASSLLELVHTDICGPMKTESISGNRYFLLFTDDCTRMSWVYFIRNKLSALECFKKFKAMTELQSGHKIKGLMSDRGGEFLSNDFNKFCDEFGIQRQLTIAYSPQQNGVAERKNRTVVEMVKSMLHEKGMTYDFWAEAVNTAVYLLNRCPTKSLKKVTPFEAYTGRKPGIAHLKIFGSPCHVLIPSALRHKLEENSHKCIFVGYGLCEKGYRLFDPSTRKVILSRDVQFDENGSWKWENASAGEMTVPGRLCRIFGRKSRSLVSGPGIEVMSGIPKGSSRVLGKFGAGPFSFTLQDEGTSESSQAIDHTPKKWRSVNEIMAQCNMCIVEPDSFEEADLDESWRNAMKVELEMIEKNDTWKIVDRPFGKPIIGVKWVYKTKLNLDGSVQKNKARLVAKGYSQKPGIDYNETFAPVARLDTIRTLIALAAQKEWNLYQLDVKSAFLNGVLKEEVYVEQPQGFVKENEEIRVYKLNKALYGLKQAPRAWYDEIDSYFNKAGFKKSPSEATLYVKTSVDSGILIVSLYVDDIVYTGSCSKLLEEFKNDMMQHYEMSDLGLLYHFLRMGVLQTDKHIFLHQKKYALKVIEKFGLKDCKSVVTPLVASERLCKEDGSEAANESEYR</sequence>
<gene>
    <name evidence="19" type="ORF">L3X38_022973</name>
</gene>
<dbReference type="Gene3D" id="3.30.420.10">
    <property type="entry name" value="Ribonuclease H-like superfamily/Ribonuclease H"/>
    <property type="match status" value="1"/>
</dbReference>
<dbReference type="GO" id="GO:0003964">
    <property type="term" value="F:RNA-directed DNA polymerase activity"/>
    <property type="evidence" value="ECO:0007669"/>
    <property type="project" value="UniProtKB-KW"/>
</dbReference>
<evidence type="ECO:0000256" key="16">
    <source>
        <dbReference type="ARBA" id="ARBA00023172"/>
    </source>
</evidence>
<evidence type="ECO:0000256" key="3">
    <source>
        <dbReference type="ARBA" id="ARBA00022670"/>
    </source>
</evidence>
<proteinExistence type="predicted"/>
<dbReference type="Pfam" id="PF22936">
    <property type="entry name" value="Pol_BBD"/>
    <property type="match status" value="1"/>
</dbReference>
<keyword evidence="7" id="KW-0064">Aspartyl protease</keyword>
<evidence type="ECO:0000256" key="4">
    <source>
        <dbReference type="ARBA" id="ARBA00022722"/>
    </source>
</evidence>
<evidence type="ECO:0000256" key="5">
    <source>
        <dbReference type="ARBA" id="ARBA00022723"/>
    </source>
</evidence>
<evidence type="ECO:0000256" key="15">
    <source>
        <dbReference type="ARBA" id="ARBA00023113"/>
    </source>
</evidence>
<evidence type="ECO:0000256" key="7">
    <source>
        <dbReference type="ARBA" id="ARBA00022750"/>
    </source>
</evidence>
<dbReference type="SUPFAM" id="SSF53098">
    <property type="entry name" value="Ribonuclease H-like"/>
    <property type="match status" value="1"/>
</dbReference>
<keyword evidence="9" id="KW-0378">Hydrolase</keyword>
<dbReference type="InterPro" id="IPR013103">
    <property type="entry name" value="RVT_2"/>
</dbReference>
<evidence type="ECO:0000256" key="6">
    <source>
        <dbReference type="ARBA" id="ARBA00022741"/>
    </source>
</evidence>
<keyword evidence="10" id="KW-0067">ATP-binding</keyword>
<dbReference type="AlphaFoldDB" id="A0AAD4Z540"/>
<dbReference type="InterPro" id="IPR036397">
    <property type="entry name" value="RNaseH_sf"/>
</dbReference>
<feature type="domain" description="Integrase catalytic" evidence="18">
    <location>
        <begin position="220"/>
        <end position="396"/>
    </location>
</feature>
<evidence type="ECO:0000256" key="9">
    <source>
        <dbReference type="ARBA" id="ARBA00022801"/>
    </source>
</evidence>
<dbReference type="GO" id="GO:0003887">
    <property type="term" value="F:DNA-directed DNA polymerase activity"/>
    <property type="evidence" value="ECO:0007669"/>
    <property type="project" value="UniProtKB-KW"/>
</dbReference>
<dbReference type="Pfam" id="PF13976">
    <property type="entry name" value="gag_pre-integrs"/>
    <property type="match status" value="1"/>
</dbReference>
<accession>A0AAD4Z540</accession>
<evidence type="ECO:0000256" key="13">
    <source>
        <dbReference type="ARBA" id="ARBA00022918"/>
    </source>
</evidence>
<comment type="function">
    <text evidence="1">The aspartyl protease (PR) mediates the proteolytic cleavages of the Gag and Gag-Pol polyproteins after assembly of the VLP.</text>
</comment>
<dbReference type="PANTHER" id="PTHR42648">
    <property type="entry name" value="TRANSPOSASE, PUTATIVE-RELATED"/>
    <property type="match status" value="1"/>
</dbReference>